<dbReference type="PROSITE" id="PS51257">
    <property type="entry name" value="PROKAR_LIPOPROTEIN"/>
    <property type="match status" value="1"/>
</dbReference>
<dbReference type="EMBL" id="FOXS01000014">
    <property type="protein sequence ID" value="SFQ83998.1"/>
    <property type="molecule type" value="Genomic_DNA"/>
</dbReference>
<sequence>MNRWCFLPLLCSVAACTAPDPSSPVRVSDHPSGTSPQASAPRHGEKDQAPQKALLQGIWTLGHDANALFTVAGDHLVYLEHEDDPIQYDLAEGVLYLHYTGGLTTANPLLQLTADSLVFRTEDSTILRLGRMP</sequence>
<name>A0A1I6BSS8_HYMAR</name>
<feature type="region of interest" description="Disordered" evidence="1">
    <location>
        <begin position="22"/>
        <end position="50"/>
    </location>
</feature>
<evidence type="ECO:0000313" key="2">
    <source>
        <dbReference type="EMBL" id="SFQ83998.1"/>
    </source>
</evidence>
<keyword evidence="3" id="KW-1185">Reference proteome</keyword>
<dbReference type="STRING" id="1227077.SAMN04515668_5061"/>
<dbReference type="AlphaFoldDB" id="A0A1I6BSS8"/>
<organism evidence="2 3">
    <name type="scientific">Hymenobacter arizonensis</name>
    <name type="common">Siccationidurans arizonensis</name>
    <dbReference type="NCBI Taxonomy" id="1227077"/>
    <lineage>
        <taxon>Bacteria</taxon>
        <taxon>Pseudomonadati</taxon>
        <taxon>Bacteroidota</taxon>
        <taxon>Cytophagia</taxon>
        <taxon>Cytophagales</taxon>
        <taxon>Hymenobacteraceae</taxon>
        <taxon>Hymenobacter</taxon>
    </lineage>
</organism>
<evidence type="ECO:0000256" key="1">
    <source>
        <dbReference type="SAM" id="MobiDB-lite"/>
    </source>
</evidence>
<accession>A0A1I6BSS8</accession>
<gene>
    <name evidence="2" type="ORF">SAMN04515668_5061</name>
</gene>
<evidence type="ECO:0000313" key="3">
    <source>
        <dbReference type="Proteomes" id="UP000199029"/>
    </source>
</evidence>
<proteinExistence type="predicted"/>
<evidence type="ECO:0008006" key="4">
    <source>
        <dbReference type="Google" id="ProtNLM"/>
    </source>
</evidence>
<protein>
    <recommendedName>
        <fullName evidence="4">Lipocalin-like domain-containing protein</fullName>
    </recommendedName>
</protein>
<dbReference type="Proteomes" id="UP000199029">
    <property type="component" value="Unassembled WGS sequence"/>
</dbReference>
<reference evidence="3" key="1">
    <citation type="submission" date="2016-10" db="EMBL/GenBank/DDBJ databases">
        <authorList>
            <person name="Varghese N."/>
            <person name="Submissions S."/>
        </authorList>
    </citation>
    <scope>NUCLEOTIDE SEQUENCE [LARGE SCALE GENOMIC DNA]</scope>
    <source>
        <strain evidence="3">OR362-8,ATCC BAA-1266,JCM 13504</strain>
    </source>
</reference>